<evidence type="ECO:0000313" key="2">
    <source>
        <dbReference type="Proteomes" id="UP000281553"/>
    </source>
</evidence>
<gene>
    <name evidence="1" type="ORF">DILT_LOCUS7047</name>
</gene>
<accession>A0A3P7P047</accession>
<dbReference type="AlphaFoldDB" id="A0A3P7P047"/>
<name>A0A3P7P047_DIBLA</name>
<dbReference type="OrthoDB" id="6021021at2759"/>
<sequence length="193" mass="21161">MRTKRVSMDFRHLVTNHAHAEANRNSKRKPVFSTTCGDESVGSADCEHRSRLLQASKLDSRDGAPPAFIYNLPLQPVKLSNPAALNAIPVKLPKCSVHAGMQGVSMTLDRIPRSVERRRMALPAQLSPLVQSGDVLATITTNSSIAADTQTTTFDVRRTRHPMWPIYEVMSSHVLSTPVTTANSAEVFTTDVV</sequence>
<reference evidence="1 2" key="1">
    <citation type="submission" date="2018-11" db="EMBL/GenBank/DDBJ databases">
        <authorList>
            <consortium name="Pathogen Informatics"/>
        </authorList>
    </citation>
    <scope>NUCLEOTIDE SEQUENCE [LARGE SCALE GENOMIC DNA]</scope>
</reference>
<keyword evidence="2" id="KW-1185">Reference proteome</keyword>
<evidence type="ECO:0000313" key="1">
    <source>
        <dbReference type="EMBL" id="VDN11216.1"/>
    </source>
</evidence>
<proteinExistence type="predicted"/>
<protein>
    <submittedName>
        <fullName evidence="1">Uncharacterized protein</fullName>
    </submittedName>
</protein>
<dbReference type="Proteomes" id="UP000281553">
    <property type="component" value="Unassembled WGS sequence"/>
</dbReference>
<organism evidence="1 2">
    <name type="scientific">Dibothriocephalus latus</name>
    <name type="common">Fish tapeworm</name>
    <name type="synonym">Diphyllobothrium latum</name>
    <dbReference type="NCBI Taxonomy" id="60516"/>
    <lineage>
        <taxon>Eukaryota</taxon>
        <taxon>Metazoa</taxon>
        <taxon>Spiralia</taxon>
        <taxon>Lophotrochozoa</taxon>
        <taxon>Platyhelminthes</taxon>
        <taxon>Cestoda</taxon>
        <taxon>Eucestoda</taxon>
        <taxon>Diphyllobothriidea</taxon>
        <taxon>Diphyllobothriidae</taxon>
        <taxon>Dibothriocephalus</taxon>
    </lineage>
</organism>
<dbReference type="EMBL" id="UYRU01050986">
    <property type="protein sequence ID" value="VDN11216.1"/>
    <property type="molecule type" value="Genomic_DNA"/>
</dbReference>